<name>A0A1H6JJW0_9RHOB</name>
<keyword evidence="2" id="KW-1185">Reference proteome</keyword>
<dbReference type="Gene3D" id="1.10.10.1190">
    <property type="entry name" value="Antirestriction protein ArdA, domain 3"/>
    <property type="match status" value="1"/>
</dbReference>
<dbReference type="OrthoDB" id="944647at2"/>
<reference evidence="2" key="1">
    <citation type="submission" date="2016-10" db="EMBL/GenBank/DDBJ databases">
        <authorList>
            <person name="Varghese N."/>
            <person name="Submissions S."/>
        </authorList>
    </citation>
    <scope>NUCLEOTIDE SEQUENCE [LARGE SCALE GENOMIC DNA]</scope>
    <source>
        <strain evidence="2">DSM 11593</strain>
    </source>
</reference>
<dbReference type="AlphaFoldDB" id="A0A1H6JJW0"/>
<dbReference type="InterPro" id="IPR041895">
    <property type="entry name" value="ArdA_dom1"/>
</dbReference>
<dbReference type="Pfam" id="PF07275">
    <property type="entry name" value="ArdA"/>
    <property type="match status" value="1"/>
</dbReference>
<dbReference type="InterPro" id="IPR041893">
    <property type="entry name" value="ArdA_dom3"/>
</dbReference>
<dbReference type="InterPro" id="IPR009899">
    <property type="entry name" value="ArdA"/>
</dbReference>
<accession>A0A1H6JJW0</accession>
<dbReference type="STRING" id="65735.SAMN04488075_0333"/>
<organism evidence="1 2">
    <name type="scientific">Paracoccus alkenifer</name>
    <dbReference type="NCBI Taxonomy" id="65735"/>
    <lineage>
        <taxon>Bacteria</taxon>
        <taxon>Pseudomonadati</taxon>
        <taxon>Pseudomonadota</taxon>
        <taxon>Alphaproteobacteria</taxon>
        <taxon>Rhodobacterales</taxon>
        <taxon>Paracoccaceae</taxon>
        <taxon>Paracoccus</taxon>
    </lineage>
</organism>
<gene>
    <name evidence="1" type="ORF">SAMN04488075_0333</name>
</gene>
<sequence length="173" mass="19653">MKQSKGEIKIYVACLAAYNNGYLHGSWIDAHQDAYDLYAEIRAMLATSPVAEDAEEWAIHDYEGFEGARLSEYMGMEEVAELAAFIAEHGEVGGKLVEYFGNLNDARKAIAESYAGQYRSLADFAEELTEETGSVPDNLHYYIDYDRMARDLEINDVFVIQTSFEQVHVFWNH</sequence>
<dbReference type="RefSeq" id="WP_090844612.1">
    <property type="nucleotide sequence ID" value="NZ_FNXG01000001.1"/>
</dbReference>
<dbReference type="EMBL" id="FNXG01000001">
    <property type="protein sequence ID" value="SEH60793.1"/>
    <property type="molecule type" value="Genomic_DNA"/>
</dbReference>
<evidence type="ECO:0000313" key="1">
    <source>
        <dbReference type="EMBL" id="SEH60793.1"/>
    </source>
</evidence>
<dbReference type="Gene3D" id="3.10.20.480">
    <property type="entry name" value="Antirestriction protein ArdA, domain 1"/>
    <property type="match status" value="1"/>
</dbReference>
<evidence type="ECO:0000313" key="2">
    <source>
        <dbReference type="Proteomes" id="UP000199125"/>
    </source>
</evidence>
<dbReference type="Proteomes" id="UP000199125">
    <property type="component" value="Unassembled WGS sequence"/>
</dbReference>
<proteinExistence type="predicted"/>
<protein>
    <submittedName>
        <fullName evidence="1">Antirestriction protein</fullName>
    </submittedName>
</protein>